<dbReference type="Proteomes" id="UP000784294">
    <property type="component" value="Unassembled WGS sequence"/>
</dbReference>
<protein>
    <submittedName>
        <fullName evidence="2">Uncharacterized protein</fullName>
    </submittedName>
</protein>
<gene>
    <name evidence="2" type="ORF">PXEA_LOCUS17785</name>
</gene>
<accession>A0A448WZM3</accession>
<evidence type="ECO:0000313" key="2">
    <source>
        <dbReference type="EMBL" id="VEL24345.1"/>
    </source>
</evidence>
<reference evidence="2" key="1">
    <citation type="submission" date="2018-11" db="EMBL/GenBank/DDBJ databases">
        <authorList>
            <consortium name="Pathogen Informatics"/>
        </authorList>
    </citation>
    <scope>NUCLEOTIDE SEQUENCE</scope>
</reference>
<keyword evidence="3" id="KW-1185">Reference proteome</keyword>
<evidence type="ECO:0000256" key="1">
    <source>
        <dbReference type="SAM" id="MobiDB-lite"/>
    </source>
</evidence>
<proteinExistence type="predicted"/>
<dbReference type="AlphaFoldDB" id="A0A448WZM3"/>
<feature type="region of interest" description="Disordered" evidence="1">
    <location>
        <begin position="81"/>
        <end position="100"/>
    </location>
</feature>
<comment type="caution">
    <text evidence="2">The sequence shown here is derived from an EMBL/GenBank/DDBJ whole genome shotgun (WGS) entry which is preliminary data.</text>
</comment>
<dbReference type="EMBL" id="CAAALY010067227">
    <property type="protein sequence ID" value="VEL24345.1"/>
    <property type="molecule type" value="Genomic_DNA"/>
</dbReference>
<name>A0A448WZM3_9PLAT</name>
<sequence length="100" mass="10203">PLAKAACSSPSSLGQAPPRTGCQSPPPSTPADSPKSNGGRCSVGREAHYVLKTRTGLPDCHCSLSLSLSLSLSHSAPIEHIIPSHIPPPPTHPSIGTPRG</sequence>
<evidence type="ECO:0000313" key="3">
    <source>
        <dbReference type="Proteomes" id="UP000784294"/>
    </source>
</evidence>
<organism evidence="2 3">
    <name type="scientific">Protopolystoma xenopodis</name>
    <dbReference type="NCBI Taxonomy" id="117903"/>
    <lineage>
        <taxon>Eukaryota</taxon>
        <taxon>Metazoa</taxon>
        <taxon>Spiralia</taxon>
        <taxon>Lophotrochozoa</taxon>
        <taxon>Platyhelminthes</taxon>
        <taxon>Monogenea</taxon>
        <taxon>Polyopisthocotylea</taxon>
        <taxon>Polystomatidea</taxon>
        <taxon>Polystomatidae</taxon>
        <taxon>Protopolystoma</taxon>
    </lineage>
</organism>
<feature type="non-terminal residue" evidence="2">
    <location>
        <position position="1"/>
    </location>
</feature>
<feature type="region of interest" description="Disordered" evidence="1">
    <location>
        <begin position="1"/>
        <end position="42"/>
    </location>
</feature>